<evidence type="ECO:0000313" key="1">
    <source>
        <dbReference type="EMBL" id="MXN16688.1"/>
    </source>
</evidence>
<dbReference type="EMBL" id="WUMU01000001">
    <property type="protein sequence ID" value="MXN16688.1"/>
    <property type="molecule type" value="Genomic_DNA"/>
</dbReference>
<proteinExistence type="predicted"/>
<keyword evidence="2" id="KW-1185">Reference proteome</keyword>
<evidence type="ECO:0000313" key="2">
    <source>
        <dbReference type="Proteomes" id="UP000477911"/>
    </source>
</evidence>
<dbReference type="InterPro" id="IPR027417">
    <property type="entry name" value="P-loop_NTPase"/>
</dbReference>
<accession>A0A6L7FZL5</accession>
<dbReference type="Proteomes" id="UP000477911">
    <property type="component" value="Unassembled WGS sequence"/>
</dbReference>
<dbReference type="AlphaFoldDB" id="A0A6L7FZL5"/>
<name>A0A6L7FZL5_9RHOB</name>
<protein>
    <submittedName>
        <fullName evidence="1">Nodulation protein NodH</fullName>
    </submittedName>
</protein>
<comment type="caution">
    <text evidence="1">The sequence shown here is derived from an EMBL/GenBank/DDBJ whole genome shotgun (WGS) entry which is preliminary data.</text>
</comment>
<reference evidence="1 2" key="1">
    <citation type="submission" date="2019-12" db="EMBL/GenBank/DDBJ databases">
        <authorList>
            <person name="Li M."/>
        </authorList>
    </citation>
    <scope>NUCLEOTIDE SEQUENCE [LARGE SCALE GENOMIC DNA]</scope>
    <source>
        <strain evidence="1 2">GBMRC 2024</strain>
    </source>
</reference>
<dbReference type="SUPFAM" id="SSF52540">
    <property type="entry name" value="P-loop containing nucleoside triphosphate hydrolases"/>
    <property type="match status" value="1"/>
</dbReference>
<organism evidence="1 2">
    <name type="scientific">Pseudooceanicola albus</name>
    <dbReference type="NCBI Taxonomy" id="2692189"/>
    <lineage>
        <taxon>Bacteria</taxon>
        <taxon>Pseudomonadati</taxon>
        <taxon>Pseudomonadota</taxon>
        <taxon>Alphaproteobacteria</taxon>
        <taxon>Rhodobacterales</taxon>
        <taxon>Paracoccaceae</taxon>
        <taxon>Pseudooceanicola</taxon>
    </lineage>
</organism>
<dbReference type="Gene3D" id="3.40.50.300">
    <property type="entry name" value="P-loop containing nucleotide triphosphate hydrolases"/>
    <property type="match status" value="1"/>
</dbReference>
<sequence length="469" mass="52889">MPRFDCFILFADMRTGSNFLETNLNAFAGVTCHGEVFNPHFVGYPNRSDCLGISRAVRDADPGRMLAALRAAPGLNGFRFFHDHDARVPEALIADPRCAKIVLGRNPLDSYVSWKIARATDQWKLTDVRRRRQQRIRFDPEEFLRFWEGMKQFRLRLLRRLQDSGQAAFWLDYEDLRALEVINGLAAFLGVQERRGALDDSLKVQNPGPLEDKVENPEEMRAALARLDPFGLDRVPDFEPGRGPRVPGFIGGRRVPLLFLPVPGGTEVDLAAWLEAVEGGAVERDFNRRRLRDWQAGHPGHRSFTVIRHPLPRLHEVFCRKILDPGPGHLPEMRRILVNRFGMKLPDSLGPGYGAEAHRALFRDFLEFLKANLAGQTGLRIDAHWASQAAVLEGMAPVLSPDLVLREEELPEMLPALAQRLGGQAVPLPVTAWRPPVPLEAVLEPEIIARVEEICQRDMLAFGFGRWPG</sequence>
<gene>
    <name evidence="1" type="ORF">GR170_02485</name>
</gene>
<dbReference type="RefSeq" id="WP_160891203.1">
    <property type="nucleotide sequence ID" value="NZ_WUMU01000001.1"/>
</dbReference>